<dbReference type="RefSeq" id="WP_191773001.1">
    <property type="nucleotide sequence ID" value="NZ_JACYFU010000001.1"/>
</dbReference>
<organism evidence="2 3">
    <name type="scientific">Devosia oryzisoli</name>
    <dbReference type="NCBI Taxonomy" id="2774138"/>
    <lineage>
        <taxon>Bacteria</taxon>
        <taxon>Pseudomonadati</taxon>
        <taxon>Pseudomonadota</taxon>
        <taxon>Alphaproteobacteria</taxon>
        <taxon>Hyphomicrobiales</taxon>
        <taxon>Devosiaceae</taxon>
        <taxon>Devosia</taxon>
    </lineage>
</organism>
<keyword evidence="1" id="KW-0812">Transmembrane</keyword>
<keyword evidence="3" id="KW-1185">Reference proteome</keyword>
<evidence type="ECO:0000313" key="3">
    <source>
        <dbReference type="Proteomes" id="UP000654108"/>
    </source>
</evidence>
<reference evidence="2" key="1">
    <citation type="submission" date="2020-09" db="EMBL/GenBank/DDBJ databases">
        <title>Genome seq and assembly of Devosia sp.</title>
        <authorList>
            <person name="Chhetri G."/>
        </authorList>
    </citation>
    <scope>NUCLEOTIDE SEQUENCE</scope>
    <source>
        <strain evidence="2">PTR5</strain>
    </source>
</reference>
<feature type="transmembrane region" description="Helical" evidence="1">
    <location>
        <begin position="12"/>
        <end position="30"/>
    </location>
</feature>
<accession>A0A927FR76</accession>
<dbReference type="Proteomes" id="UP000654108">
    <property type="component" value="Unassembled WGS sequence"/>
</dbReference>
<proteinExistence type="predicted"/>
<evidence type="ECO:0000256" key="1">
    <source>
        <dbReference type="SAM" id="Phobius"/>
    </source>
</evidence>
<name>A0A927FR76_9HYPH</name>
<dbReference type="AlphaFoldDB" id="A0A927FR76"/>
<sequence length="76" mass="8517">MPEPRKLESGVFVFTMLGALLLVPPLVIIFNQPIVHFGVPQVVLYLFGVWLALIVGTALLTRFLPRDARGDSEDRR</sequence>
<protein>
    <submittedName>
        <fullName evidence="2">Uncharacterized protein</fullName>
    </submittedName>
</protein>
<evidence type="ECO:0000313" key="2">
    <source>
        <dbReference type="EMBL" id="MBD8064750.1"/>
    </source>
</evidence>
<gene>
    <name evidence="2" type="ORF">IC608_04585</name>
</gene>
<dbReference type="EMBL" id="JACYFU010000001">
    <property type="protein sequence ID" value="MBD8064750.1"/>
    <property type="molecule type" value="Genomic_DNA"/>
</dbReference>
<keyword evidence="1" id="KW-0472">Membrane</keyword>
<comment type="caution">
    <text evidence="2">The sequence shown here is derived from an EMBL/GenBank/DDBJ whole genome shotgun (WGS) entry which is preliminary data.</text>
</comment>
<feature type="transmembrane region" description="Helical" evidence="1">
    <location>
        <begin position="42"/>
        <end position="60"/>
    </location>
</feature>
<keyword evidence="1" id="KW-1133">Transmembrane helix</keyword>